<evidence type="ECO:0000259" key="3">
    <source>
        <dbReference type="Pfam" id="PF16036"/>
    </source>
</evidence>
<keyword evidence="5" id="KW-1185">Reference proteome</keyword>
<dbReference type="RefSeq" id="WP_073312041.1">
    <property type="nucleotide sequence ID" value="NZ_FQZI01000005.1"/>
</dbReference>
<keyword evidence="2" id="KW-0732">Signal</keyword>
<sequence length="195" mass="22157">MKNALLSLFVLLFGIQSFTASAQNQFEQDGVVVPRTISFENKTLELNGFGTRSKMFVDVYVQALYLSRLSQDAKDILESDSEMAIRIQITSSLVSSRKLTRNMEIGFEKSAGDNLNELRSRIEELKKILMSSEIVEKDVYNLIYNPIDTSVHIFKNDKFVGKIQGFDFKKALFGIWLSDKPADDRLKNELLGKSN</sequence>
<feature type="coiled-coil region" evidence="1">
    <location>
        <begin position="108"/>
        <end position="135"/>
    </location>
</feature>
<reference evidence="5" key="1">
    <citation type="submission" date="2016-11" db="EMBL/GenBank/DDBJ databases">
        <authorList>
            <person name="Varghese N."/>
            <person name="Submissions S."/>
        </authorList>
    </citation>
    <scope>NUCLEOTIDE SEQUENCE [LARGE SCALE GENOMIC DNA]</scope>
    <source>
        <strain evidence="5">DSM 18829</strain>
    </source>
</reference>
<dbReference type="STRING" id="415425.SAMN05444363_2727"/>
<keyword evidence="1" id="KW-0175">Coiled coil</keyword>
<dbReference type="SUPFAM" id="SSF54626">
    <property type="entry name" value="Chalcone isomerase"/>
    <property type="match status" value="1"/>
</dbReference>
<dbReference type="InterPro" id="IPR016087">
    <property type="entry name" value="Chalcone_isomerase"/>
</dbReference>
<evidence type="ECO:0000256" key="1">
    <source>
        <dbReference type="SAM" id="Coils"/>
    </source>
</evidence>
<evidence type="ECO:0000313" key="5">
    <source>
        <dbReference type="Proteomes" id="UP000184488"/>
    </source>
</evidence>
<accession>A0A1M6GPS5</accession>
<dbReference type="Pfam" id="PF16036">
    <property type="entry name" value="Chalcone_3"/>
    <property type="match status" value="1"/>
</dbReference>
<protein>
    <submittedName>
        <fullName evidence="4">Chalcone isomerase-like</fullName>
    </submittedName>
</protein>
<name>A0A1M6GPS5_9FLAO</name>
<dbReference type="GO" id="GO:0016872">
    <property type="term" value="F:intramolecular lyase activity"/>
    <property type="evidence" value="ECO:0007669"/>
    <property type="project" value="InterPro"/>
</dbReference>
<dbReference type="InterPro" id="IPR016088">
    <property type="entry name" value="Chalcone_isomerase_3-sand"/>
</dbReference>
<dbReference type="InterPro" id="IPR036298">
    <property type="entry name" value="Chalcone_isomerase_sf"/>
</dbReference>
<evidence type="ECO:0000313" key="4">
    <source>
        <dbReference type="EMBL" id="SHJ11995.1"/>
    </source>
</evidence>
<feature type="domain" description="Chalcone isomerase" evidence="3">
    <location>
        <begin position="27"/>
        <end position="192"/>
    </location>
</feature>
<dbReference type="OrthoDB" id="270742at2"/>
<dbReference type="Proteomes" id="UP000184488">
    <property type="component" value="Unassembled WGS sequence"/>
</dbReference>
<proteinExistence type="predicted"/>
<dbReference type="AlphaFoldDB" id="A0A1M6GPS5"/>
<dbReference type="Gene3D" id="3.50.70.10">
    <property type="match status" value="1"/>
</dbReference>
<feature type="chain" id="PRO_5012341691" evidence="2">
    <location>
        <begin position="23"/>
        <end position="195"/>
    </location>
</feature>
<organism evidence="4 5">
    <name type="scientific">Flavobacterium terrae</name>
    <dbReference type="NCBI Taxonomy" id="415425"/>
    <lineage>
        <taxon>Bacteria</taxon>
        <taxon>Pseudomonadati</taxon>
        <taxon>Bacteroidota</taxon>
        <taxon>Flavobacteriia</taxon>
        <taxon>Flavobacteriales</taxon>
        <taxon>Flavobacteriaceae</taxon>
        <taxon>Flavobacterium</taxon>
    </lineage>
</organism>
<evidence type="ECO:0000256" key="2">
    <source>
        <dbReference type="SAM" id="SignalP"/>
    </source>
</evidence>
<keyword evidence="4" id="KW-0413">Isomerase</keyword>
<feature type="signal peptide" evidence="2">
    <location>
        <begin position="1"/>
        <end position="22"/>
    </location>
</feature>
<gene>
    <name evidence="4" type="ORF">SAMN05444363_2727</name>
</gene>
<dbReference type="EMBL" id="FQZI01000005">
    <property type="protein sequence ID" value="SHJ11995.1"/>
    <property type="molecule type" value="Genomic_DNA"/>
</dbReference>